<proteinExistence type="predicted"/>
<gene>
    <name evidence="1" type="ORF">ABMA27_010455</name>
</gene>
<evidence type="ECO:0000313" key="1">
    <source>
        <dbReference type="EMBL" id="KAL0860148.1"/>
    </source>
</evidence>
<reference evidence="1 2" key="1">
    <citation type="submission" date="2024-06" db="EMBL/GenBank/DDBJ databases">
        <title>A chromosome-level genome assembly of beet webworm, Loxostege sticticalis.</title>
        <authorList>
            <person name="Zhang Y."/>
        </authorList>
    </citation>
    <scope>NUCLEOTIDE SEQUENCE [LARGE SCALE GENOMIC DNA]</scope>
    <source>
        <strain evidence="1">AQ026</strain>
        <tissue evidence="1">Whole body</tissue>
    </source>
</reference>
<sequence length="280" mass="31358">MEKYLRPEKYDANPSESFATQSWEHWRKTFESFSAHTPAAPSSSGKDAHSLAATTKLSPFYTNFMKPKNILYARHMLATRKQCPNENIDLYLQALKQLSKDCDFAAVDAETNKNDNVREAFISGIQAYNQALSLETAEVSSQSFNTHYSAATYPRQRKCFYCGGHVHPRKNCPALETACQLCNKKGLSAEARLSLLTLAIRAEALLDAGSSITFINDNFVTHWTSTLANALAAPCAARTLDSVFVVPQILPETLHIFSTFLLPFALTHKFYNFPFLQLQL</sequence>
<evidence type="ECO:0000313" key="2">
    <source>
        <dbReference type="Proteomes" id="UP001549920"/>
    </source>
</evidence>
<dbReference type="Proteomes" id="UP001549920">
    <property type="component" value="Unassembled WGS sequence"/>
</dbReference>
<dbReference type="EMBL" id="JBEUOH010000026">
    <property type="protein sequence ID" value="KAL0860148.1"/>
    <property type="molecule type" value="Genomic_DNA"/>
</dbReference>
<name>A0ABR3H5R6_LOXSC</name>
<keyword evidence="2" id="KW-1185">Reference proteome</keyword>
<organism evidence="1 2">
    <name type="scientific">Loxostege sticticalis</name>
    <name type="common">Beet webworm moth</name>
    <dbReference type="NCBI Taxonomy" id="481309"/>
    <lineage>
        <taxon>Eukaryota</taxon>
        <taxon>Metazoa</taxon>
        <taxon>Ecdysozoa</taxon>
        <taxon>Arthropoda</taxon>
        <taxon>Hexapoda</taxon>
        <taxon>Insecta</taxon>
        <taxon>Pterygota</taxon>
        <taxon>Neoptera</taxon>
        <taxon>Endopterygota</taxon>
        <taxon>Lepidoptera</taxon>
        <taxon>Glossata</taxon>
        <taxon>Ditrysia</taxon>
        <taxon>Pyraloidea</taxon>
        <taxon>Crambidae</taxon>
        <taxon>Pyraustinae</taxon>
        <taxon>Loxostege</taxon>
    </lineage>
</organism>
<accession>A0ABR3H5R6</accession>
<protein>
    <submittedName>
        <fullName evidence="1">Uncharacterized protein</fullName>
    </submittedName>
</protein>
<comment type="caution">
    <text evidence="1">The sequence shown here is derived from an EMBL/GenBank/DDBJ whole genome shotgun (WGS) entry which is preliminary data.</text>
</comment>